<dbReference type="EMBL" id="CAJNON010006776">
    <property type="protein sequence ID" value="CAF1540140.1"/>
    <property type="molecule type" value="Genomic_DNA"/>
</dbReference>
<evidence type="ECO:0000313" key="2">
    <source>
        <dbReference type="Proteomes" id="UP000663891"/>
    </source>
</evidence>
<organism evidence="1 2">
    <name type="scientific">Adineta steineri</name>
    <dbReference type="NCBI Taxonomy" id="433720"/>
    <lineage>
        <taxon>Eukaryota</taxon>
        <taxon>Metazoa</taxon>
        <taxon>Spiralia</taxon>
        <taxon>Gnathifera</taxon>
        <taxon>Rotifera</taxon>
        <taxon>Eurotatoria</taxon>
        <taxon>Bdelloidea</taxon>
        <taxon>Adinetida</taxon>
        <taxon>Adinetidae</taxon>
        <taxon>Adineta</taxon>
    </lineage>
</organism>
<comment type="caution">
    <text evidence="1">The sequence shown here is derived from an EMBL/GenBank/DDBJ whole genome shotgun (WGS) entry which is preliminary data.</text>
</comment>
<proteinExistence type="predicted"/>
<protein>
    <submittedName>
        <fullName evidence="1">Uncharacterized protein</fullName>
    </submittedName>
</protein>
<dbReference type="Proteomes" id="UP000663891">
    <property type="component" value="Unassembled WGS sequence"/>
</dbReference>
<accession>A0A815WC72</accession>
<reference evidence="1" key="1">
    <citation type="submission" date="2021-02" db="EMBL/GenBank/DDBJ databases">
        <authorList>
            <person name="Nowell W R."/>
        </authorList>
    </citation>
    <scope>NUCLEOTIDE SEQUENCE</scope>
</reference>
<feature type="non-terminal residue" evidence="1">
    <location>
        <position position="1"/>
    </location>
</feature>
<dbReference type="AlphaFoldDB" id="A0A815WC72"/>
<evidence type="ECO:0000313" key="1">
    <source>
        <dbReference type="EMBL" id="CAF1540140.1"/>
    </source>
</evidence>
<sequence length="58" mass="6542">ELYNAYIDFGRTFIEQALMISPILLKSCIQKSPVNINCLLACVSAGSKKHRRPIFQNS</sequence>
<name>A0A815WC72_9BILA</name>
<gene>
    <name evidence="1" type="ORF">VCS650_LOCUS43989</name>
</gene>